<reference evidence="1 2" key="1">
    <citation type="submission" date="2020-08" db="EMBL/GenBank/DDBJ databases">
        <title>Novel species isolated from subtropical streams in China.</title>
        <authorList>
            <person name="Lu H."/>
        </authorList>
    </citation>
    <scope>NUCLEOTIDE SEQUENCE [LARGE SCALE GENOMIC DNA]</scope>
    <source>
        <strain evidence="1 2">KCTC 52442</strain>
    </source>
</reference>
<comment type="caution">
    <text evidence="1">The sequence shown here is derived from an EMBL/GenBank/DDBJ whole genome shotgun (WGS) entry which is preliminary data.</text>
</comment>
<evidence type="ECO:0000313" key="1">
    <source>
        <dbReference type="EMBL" id="MBC3832274.1"/>
    </source>
</evidence>
<protein>
    <submittedName>
        <fullName evidence="1">Uncharacterized protein</fullName>
    </submittedName>
</protein>
<name>A0ABR6XS15_9BURK</name>
<evidence type="ECO:0000313" key="2">
    <source>
        <dbReference type="Proteomes" id="UP000643610"/>
    </source>
</evidence>
<keyword evidence="2" id="KW-1185">Reference proteome</keyword>
<accession>A0ABR6XS15</accession>
<gene>
    <name evidence="1" type="ORF">H8K33_12185</name>
</gene>
<dbReference type="Proteomes" id="UP000643610">
    <property type="component" value="Unassembled WGS sequence"/>
</dbReference>
<dbReference type="RefSeq" id="WP_186891305.1">
    <property type="nucleotide sequence ID" value="NZ_JACOFU010000004.1"/>
</dbReference>
<sequence length="73" mass="8362">MNIENIEGDRRSYDNIYRGVAIYIEANPDHYRGGFAWSLCREENELDCGLALTENEAMAEAQRAIEELDLSHV</sequence>
<proteinExistence type="predicted"/>
<dbReference type="EMBL" id="JACOFU010000004">
    <property type="protein sequence ID" value="MBC3832274.1"/>
    <property type="molecule type" value="Genomic_DNA"/>
</dbReference>
<organism evidence="1 2">
    <name type="scientific">Undibacterium amnicola</name>
    <dbReference type="NCBI Taxonomy" id="1834038"/>
    <lineage>
        <taxon>Bacteria</taxon>
        <taxon>Pseudomonadati</taxon>
        <taxon>Pseudomonadota</taxon>
        <taxon>Betaproteobacteria</taxon>
        <taxon>Burkholderiales</taxon>
        <taxon>Oxalobacteraceae</taxon>
        <taxon>Undibacterium</taxon>
    </lineage>
</organism>